<dbReference type="EnsemblPlants" id="AVESA.00010b.r2.5DG0940390.1">
    <property type="protein sequence ID" value="AVESA.00010b.r2.5DG0940390.1.CDS"/>
    <property type="gene ID" value="AVESA.00010b.r2.5DG0940390"/>
</dbReference>
<dbReference type="Proteomes" id="UP001732700">
    <property type="component" value="Chromosome 5D"/>
</dbReference>
<protein>
    <submittedName>
        <fullName evidence="1">Uncharacterized protein</fullName>
    </submittedName>
</protein>
<accession>A0ACD5YAL5</accession>
<sequence>MDTSAIGGWVASALITKLVDKVCSYAGDQYEYQREDTKEKLRILERNLSSIQTVLRIAERVQAKNTSMGSLLWRIKDAACDAEDVLDSFDYRVLQDKAEDRGTVHSAASAAAGSSTTTITTASTITSSSSGSTVKRSVCGLKHFFFSDEDINELISVVDRFVEIDKQMPTFLKLVKLEDSRPEQAVQWRTTTSMTGSRKFYGRVNQETELKGLLVQINDESRQPYDVISVVGIGGVGKTSLVQRVYNHFRRTCHFDLTVWLHVSDKFDVGRLTKEMAQSDNLSISADLSSISSLDEAQKILRDKLNGKRALIVLDDVWNELSSQSENLCKPLQFACKGSKVIVTTRSKNVASINGATKMLHLNGLEDEDYWDYFSQCAFGDANPSEYPQLENIGRQVVKKLAGSPLAAKTVGGSLKLKLEEYHWRDVCGSKLWQIEQKEDDIISALRLSYEHLSDHLKQCFVYFALFPKKYHLRGDMLIQMWRAHGFLNTQMADEIAYRYINDLLQLLFIEKVANKEDHYVVHELIHDFAESVSNGEHFRIGDDFHVSIPRNVRHIYVSASNISKVFMSLEDFKEVKKNLRSLIICKPDEGASRKGKTSSNFNHVLEETLQQLRGLRVLVLTNLDGILPKNMDRLVHLRYLSIHENGSFINVPKSLFKLYHLHGLNLQIQEGGVMKKELQEGLSMLTQLRYLKAPKEITSGIELIGRLTSLEELEEYEVKGDMKHHICQLKELNELRGMLTIKNLQNLRCMKESFEARLVDKENLNKLTLLWNHVEDSIRDDDEGVFEGLQPNSNLRELCVRGYMGINSPSWLSCKYLPNIHSIELRRCHHWKTLPPFGSLPLLRTLKIKHLTMMENIDAGFYGDAAVAFPSLEELLFQGMTQWKGWSGIECSRQVFPRLRGICIQNCNQLMGPLPLLSFNKMQISVSDLASKKIISRESENTADDSTSYHLQLSLDRLGLLFGCVPTRNLATIHMLDISSYYLEAFNKDQEEWLQQLTSLKELRFTDCLQLRSLPSNMIHLTLLESLYIETCPELESFPHMGLPISLKKLSVIRCQKSFSQLCSEMNTSNTNTIQMGFLLVRAVVQRQANPAGTGDHVGDGRGRLEHTGRKEGRRGEAIFGLVLIQSWPVGPWNAP</sequence>
<keyword evidence="2" id="KW-1185">Reference proteome</keyword>
<evidence type="ECO:0000313" key="2">
    <source>
        <dbReference type="Proteomes" id="UP001732700"/>
    </source>
</evidence>
<evidence type="ECO:0000313" key="1">
    <source>
        <dbReference type="EnsemblPlants" id="AVESA.00010b.r2.5DG0940390.1.CDS"/>
    </source>
</evidence>
<reference evidence="1" key="1">
    <citation type="submission" date="2021-05" db="EMBL/GenBank/DDBJ databases">
        <authorList>
            <person name="Scholz U."/>
            <person name="Mascher M."/>
            <person name="Fiebig A."/>
        </authorList>
    </citation>
    <scope>NUCLEOTIDE SEQUENCE [LARGE SCALE GENOMIC DNA]</scope>
</reference>
<reference evidence="1" key="2">
    <citation type="submission" date="2025-09" db="UniProtKB">
        <authorList>
            <consortium name="EnsemblPlants"/>
        </authorList>
    </citation>
    <scope>IDENTIFICATION</scope>
</reference>
<proteinExistence type="predicted"/>
<organism evidence="1 2">
    <name type="scientific">Avena sativa</name>
    <name type="common">Oat</name>
    <dbReference type="NCBI Taxonomy" id="4498"/>
    <lineage>
        <taxon>Eukaryota</taxon>
        <taxon>Viridiplantae</taxon>
        <taxon>Streptophyta</taxon>
        <taxon>Embryophyta</taxon>
        <taxon>Tracheophyta</taxon>
        <taxon>Spermatophyta</taxon>
        <taxon>Magnoliopsida</taxon>
        <taxon>Liliopsida</taxon>
        <taxon>Poales</taxon>
        <taxon>Poaceae</taxon>
        <taxon>BOP clade</taxon>
        <taxon>Pooideae</taxon>
        <taxon>Poodae</taxon>
        <taxon>Poeae</taxon>
        <taxon>Poeae Chloroplast Group 1 (Aveneae type)</taxon>
        <taxon>Aveninae</taxon>
        <taxon>Avena</taxon>
    </lineage>
</organism>
<name>A0ACD5YAL5_AVESA</name>